<keyword evidence="3" id="KW-1003">Cell membrane</keyword>
<keyword evidence="2 3" id="KW-0813">Transport</keyword>
<dbReference type="Proteomes" id="UP000322530">
    <property type="component" value="Unassembled WGS sequence"/>
</dbReference>
<dbReference type="GO" id="GO:0050136">
    <property type="term" value="F:NADH dehydrogenase (quinone) (non-electrogenic) activity"/>
    <property type="evidence" value="ECO:0007669"/>
    <property type="project" value="UniProtKB-UniRule"/>
</dbReference>
<comment type="caution">
    <text evidence="8">The sequence shown here is derived from an EMBL/GenBank/DDBJ whole genome shotgun (WGS) entry which is preliminary data.</text>
</comment>
<comment type="catalytic activity">
    <reaction evidence="3 5">
        <text>a quinone + NADH + 5 H(+)(in) = a quinol + NAD(+) + 4 H(+)(out)</text>
        <dbReference type="Rhea" id="RHEA:57888"/>
        <dbReference type="ChEBI" id="CHEBI:15378"/>
        <dbReference type="ChEBI" id="CHEBI:24646"/>
        <dbReference type="ChEBI" id="CHEBI:57540"/>
        <dbReference type="ChEBI" id="CHEBI:57945"/>
        <dbReference type="ChEBI" id="CHEBI:132124"/>
    </reaction>
</comment>
<feature type="compositionally biased region" description="Basic and acidic residues" evidence="6">
    <location>
        <begin position="185"/>
        <end position="195"/>
    </location>
</feature>
<evidence type="ECO:0000259" key="7">
    <source>
        <dbReference type="Pfam" id="PF00329"/>
    </source>
</evidence>
<dbReference type="HAMAP" id="MF_01357">
    <property type="entry name" value="NDH1_NuoC"/>
    <property type="match status" value="1"/>
</dbReference>
<evidence type="ECO:0000256" key="5">
    <source>
        <dbReference type="RuleBase" id="RU003582"/>
    </source>
</evidence>
<reference evidence="8 9" key="1">
    <citation type="submission" date="2019-01" db="EMBL/GenBank/DDBJ databases">
        <title>Draft genome sequence of Dictyobacter sp. Uno17.</title>
        <authorList>
            <person name="Wang C.M."/>
            <person name="Zheng Y."/>
            <person name="Sakai Y."/>
            <person name="Abe K."/>
            <person name="Yokota A."/>
            <person name="Yabe S."/>
        </authorList>
    </citation>
    <scope>NUCLEOTIDE SEQUENCE [LARGE SCALE GENOMIC DNA]</scope>
    <source>
        <strain evidence="8 9">Uno17</strain>
    </source>
</reference>
<dbReference type="InterPro" id="IPR010218">
    <property type="entry name" value="NADH_DH_suC"/>
</dbReference>
<dbReference type="EC" id="7.1.1.-" evidence="3"/>
<dbReference type="NCBIfam" id="TIGR01961">
    <property type="entry name" value="NuoC_fam"/>
    <property type="match status" value="1"/>
</dbReference>
<comment type="function">
    <text evidence="3">NDH-1 shuttles electrons from NADH, via FMN and iron-sulfur (Fe-S) centers, to quinones in the respiratory chain. The immediate electron acceptor for the enzyme in this species is believed to be ubiquinone. Couples the redox reaction to proton translocation (for every two electrons transferred, four hydrogen ions are translocated across the cytoplasmic membrane), and thus conserves the redox energy in a proton gradient.</text>
</comment>
<dbReference type="PROSITE" id="PS00542">
    <property type="entry name" value="COMPLEX1_30K"/>
    <property type="match status" value="1"/>
</dbReference>
<accession>A0A5A5T6D4</accession>
<dbReference type="PANTHER" id="PTHR10884">
    <property type="entry name" value="NADH DEHYDROGENASE UBIQUINONE IRON-SULFUR PROTEIN 3"/>
    <property type="match status" value="1"/>
</dbReference>
<evidence type="ECO:0000256" key="4">
    <source>
        <dbReference type="RuleBase" id="RU003456"/>
    </source>
</evidence>
<proteinExistence type="inferred from homology"/>
<keyword evidence="3" id="KW-0472">Membrane</keyword>
<dbReference type="GO" id="GO:0048038">
    <property type="term" value="F:quinone binding"/>
    <property type="evidence" value="ECO:0007669"/>
    <property type="project" value="UniProtKB-KW"/>
</dbReference>
<dbReference type="InterPro" id="IPR001268">
    <property type="entry name" value="NADH_UbQ_OxRdtase_30kDa_su"/>
</dbReference>
<dbReference type="RefSeq" id="WP_216368745.1">
    <property type="nucleotide sequence ID" value="NZ_BIXY01000002.1"/>
</dbReference>
<evidence type="ECO:0000313" key="8">
    <source>
        <dbReference type="EMBL" id="GCF06746.1"/>
    </source>
</evidence>
<dbReference type="AlphaFoldDB" id="A0A5A5T6D4"/>
<feature type="region of interest" description="Disordered" evidence="6">
    <location>
        <begin position="185"/>
        <end position="236"/>
    </location>
</feature>
<comment type="subcellular location">
    <subcellularLocation>
        <location evidence="3">Cell membrane</location>
        <topology evidence="3">Peripheral membrane protein</topology>
        <orientation evidence="3">Cytoplasmic side</orientation>
    </subcellularLocation>
</comment>
<keyword evidence="3 4" id="KW-0520">NAD</keyword>
<keyword evidence="3 4" id="KW-1278">Translocase</keyword>
<dbReference type="InterPro" id="IPR037232">
    <property type="entry name" value="NADH_quin_OxRdtase_su_C/D-like"/>
</dbReference>
<evidence type="ECO:0000313" key="9">
    <source>
        <dbReference type="Proteomes" id="UP000322530"/>
    </source>
</evidence>
<evidence type="ECO:0000256" key="1">
    <source>
        <dbReference type="ARBA" id="ARBA00007569"/>
    </source>
</evidence>
<name>A0A5A5T6D4_9CHLR</name>
<evidence type="ECO:0000256" key="3">
    <source>
        <dbReference type="HAMAP-Rule" id="MF_01357"/>
    </source>
</evidence>
<evidence type="ECO:0000256" key="2">
    <source>
        <dbReference type="ARBA" id="ARBA00022448"/>
    </source>
</evidence>
<feature type="compositionally biased region" description="Low complexity" evidence="6">
    <location>
        <begin position="215"/>
        <end position="236"/>
    </location>
</feature>
<comment type="similarity">
    <text evidence="1 3 4">Belongs to the complex I 30 kDa subunit family.</text>
</comment>
<dbReference type="GO" id="GO:0008137">
    <property type="term" value="F:NADH dehydrogenase (ubiquinone) activity"/>
    <property type="evidence" value="ECO:0007669"/>
    <property type="project" value="InterPro"/>
</dbReference>
<evidence type="ECO:0000256" key="6">
    <source>
        <dbReference type="SAM" id="MobiDB-lite"/>
    </source>
</evidence>
<comment type="subunit">
    <text evidence="3">NDH-1 is composed of 14 different subunits. Subunits NuoB, C, D, E, F, and G constitute the peripheral sector of the complex.</text>
</comment>
<keyword evidence="3" id="KW-0830">Ubiquinone</keyword>
<feature type="domain" description="NADH:ubiquinone oxidoreductase 30kDa subunit" evidence="7">
    <location>
        <begin position="33"/>
        <end position="155"/>
    </location>
</feature>
<sequence length="236" mass="27094">MVITAASTIETVQSVFPQAIVETVEFRDEQTLVLKPEHLVEVCAYLKQELHYAFLETVTAVDWPERVPRFDVVYHILSLTHRCYIRLKTRVGQRREEHPTVPSVTGIWPAANWYEREVFDLFGLTFSNHPDLRRIMMPPEWTTHPLRKDYPLTGFELPEPHWGGQVPYTTDPGVGDYYQQTLRTSDGRGLNEKRQQVNSEQEPGTFARSAEDDTSATSSTTRSRTQAQSQDGTRKG</sequence>
<dbReference type="EMBL" id="BIXY01000002">
    <property type="protein sequence ID" value="GCF06746.1"/>
    <property type="molecule type" value="Genomic_DNA"/>
</dbReference>
<keyword evidence="9" id="KW-1185">Reference proteome</keyword>
<keyword evidence="3 5" id="KW-0874">Quinone</keyword>
<dbReference type="Pfam" id="PF00329">
    <property type="entry name" value="Complex1_30kDa"/>
    <property type="match status" value="1"/>
</dbReference>
<gene>
    <name evidence="3" type="primary">nuoC</name>
    <name evidence="8" type="ORF">KDI_03100</name>
</gene>
<dbReference type="PANTHER" id="PTHR10884:SF14">
    <property type="entry name" value="NADH DEHYDROGENASE [UBIQUINONE] IRON-SULFUR PROTEIN 3, MITOCHONDRIAL"/>
    <property type="match status" value="1"/>
</dbReference>
<dbReference type="GO" id="GO:0005886">
    <property type="term" value="C:plasma membrane"/>
    <property type="evidence" value="ECO:0007669"/>
    <property type="project" value="UniProtKB-SubCell"/>
</dbReference>
<organism evidence="8 9">
    <name type="scientific">Dictyobacter arantiisoli</name>
    <dbReference type="NCBI Taxonomy" id="2014874"/>
    <lineage>
        <taxon>Bacteria</taxon>
        <taxon>Bacillati</taxon>
        <taxon>Chloroflexota</taxon>
        <taxon>Ktedonobacteria</taxon>
        <taxon>Ktedonobacterales</taxon>
        <taxon>Dictyobacteraceae</taxon>
        <taxon>Dictyobacter</taxon>
    </lineage>
</organism>
<dbReference type="InterPro" id="IPR020396">
    <property type="entry name" value="NADH_UbQ_OxRdtase_CS"/>
</dbReference>
<protein>
    <recommendedName>
        <fullName evidence="3">NADH-quinone oxidoreductase subunit C</fullName>
        <ecNumber evidence="3">7.1.1.-</ecNumber>
    </recommendedName>
    <alternativeName>
        <fullName evidence="3">NADH dehydrogenase I subunit C</fullName>
    </alternativeName>
    <alternativeName>
        <fullName evidence="3">NDH-1 subunit C</fullName>
    </alternativeName>
</protein>
<dbReference type="SUPFAM" id="SSF143243">
    <property type="entry name" value="Nqo5-like"/>
    <property type="match status" value="1"/>
</dbReference>
<dbReference type="Gene3D" id="3.30.460.80">
    <property type="entry name" value="NADH:ubiquinone oxidoreductase, 30kDa subunit"/>
    <property type="match status" value="1"/>
</dbReference>